<sequence>MVLEESYVHFTPRTHCCSSEISLEMFSAPSQTSERKHMMHALHFLVLLLAVISTAAFPMPSEHQLIRTKRQWGGRWGGYYRPGWGGGGGYYPGGGWNRPSWWGPGLGSGLPPGASPYGK</sequence>
<accession>A0A016TP91</accession>
<evidence type="ECO:0000313" key="2">
    <source>
        <dbReference type="EMBL" id="EYC04545.1"/>
    </source>
</evidence>
<evidence type="ECO:0000256" key="1">
    <source>
        <dbReference type="SAM" id="Phobius"/>
    </source>
</evidence>
<protein>
    <submittedName>
        <fullName evidence="2">Uncharacterized protein</fullName>
    </submittedName>
</protein>
<feature type="transmembrane region" description="Helical" evidence="1">
    <location>
        <begin position="41"/>
        <end position="60"/>
    </location>
</feature>
<proteinExistence type="predicted"/>
<keyword evidence="3" id="KW-1185">Reference proteome</keyword>
<dbReference type="Proteomes" id="UP000024635">
    <property type="component" value="Unassembled WGS sequence"/>
</dbReference>
<keyword evidence="1" id="KW-1133">Transmembrane helix</keyword>
<keyword evidence="1" id="KW-0812">Transmembrane</keyword>
<organism evidence="2 3">
    <name type="scientific">Ancylostoma ceylanicum</name>
    <dbReference type="NCBI Taxonomy" id="53326"/>
    <lineage>
        <taxon>Eukaryota</taxon>
        <taxon>Metazoa</taxon>
        <taxon>Ecdysozoa</taxon>
        <taxon>Nematoda</taxon>
        <taxon>Chromadorea</taxon>
        <taxon>Rhabditida</taxon>
        <taxon>Rhabditina</taxon>
        <taxon>Rhabditomorpha</taxon>
        <taxon>Strongyloidea</taxon>
        <taxon>Ancylostomatidae</taxon>
        <taxon>Ancylostomatinae</taxon>
        <taxon>Ancylostoma</taxon>
    </lineage>
</organism>
<gene>
    <name evidence="2" type="primary">Acey_s0087.g2070</name>
    <name evidence="2" type="ORF">Y032_0087g2070</name>
</gene>
<name>A0A016TP91_9BILA</name>
<evidence type="ECO:0000313" key="3">
    <source>
        <dbReference type="Proteomes" id="UP000024635"/>
    </source>
</evidence>
<comment type="caution">
    <text evidence="2">The sequence shown here is derived from an EMBL/GenBank/DDBJ whole genome shotgun (WGS) entry which is preliminary data.</text>
</comment>
<reference evidence="3" key="1">
    <citation type="journal article" date="2015" name="Nat. Genet.">
        <title>The genome and transcriptome of the zoonotic hookworm Ancylostoma ceylanicum identify infection-specific gene families.</title>
        <authorList>
            <person name="Schwarz E.M."/>
            <person name="Hu Y."/>
            <person name="Antoshechkin I."/>
            <person name="Miller M.M."/>
            <person name="Sternberg P.W."/>
            <person name="Aroian R.V."/>
        </authorList>
    </citation>
    <scope>NUCLEOTIDE SEQUENCE</scope>
    <source>
        <strain evidence="3">HY135</strain>
    </source>
</reference>
<dbReference type="AlphaFoldDB" id="A0A016TP91"/>
<keyword evidence="1" id="KW-0472">Membrane</keyword>
<dbReference type="EMBL" id="JARK01001423">
    <property type="protein sequence ID" value="EYC04545.1"/>
    <property type="molecule type" value="Genomic_DNA"/>
</dbReference>